<dbReference type="Gene3D" id="3.40.30.10">
    <property type="entry name" value="Glutaredoxin"/>
    <property type="match status" value="1"/>
</dbReference>
<dbReference type="EMBL" id="MU254250">
    <property type="protein sequence ID" value="KAG9241215.1"/>
    <property type="molecule type" value="Genomic_DNA"/>
</dbReference>
<dbReference type="PROSITE" id="PS51352">
    <property type="entry name" value="THIOREDOXIN_2"/>
    <property type="match status" value="1"/>
</dbReference>
<dbReference type="InterPro" id="IPR052557">
    <property type="entry name" value="CAP/Cytokinesis_protein"/>
</dbReference>
<dbReference type="Pfam" id="PF00085">
    <property type="entry name" value="Thioredoxin"/>
    <property type="match status" value="1"/>
</dbReference>
<reference evidence="3" key="1">
    <citation type="journal article" date="2021" name="IMA Fungus">
        <title>Genomic characterization of three marine fungi, including Emericellopsis atlantica sp. nov. with signatures of a generalist lifestyle and marine biomass degradation.</title>
        <authorList>
            <person name="Hagestad O.C."/>
            <person name="Hou L."/>
            <person name="Andersen J.H."/>
            <person name="Hansen E.H."/>
            <person name="Altermark B."/>
            <person name="Li C."/>
            <person name="Kuhnert E."/>
            <person name="Cox R.J."/>
            <person name="Crous P.W."/>
            <person name="Spatafora J.W."/>
            <person name="Lail K."/>
            <person name="Amirebrahimi M."/>
            <person name="Lipzen A."/>
            <person name="Pangilinan J."/>
            <person name="Andreopoulos W."/>
            <person name="Hayes R.D."/>
            <person name="Ng V."/>
            <person name="Grigoriev I.V."/>
            <person name="Jackson S.A."/>
            <person name="Sutton T.D.S."/>
            <person name="Dobson A.D.W."/>
            <person name="Rama T."/>
        </authorList>
    </citation>
    <scope>NUCLEOTIDE SEQUENCE</scope>
    <source>
        <strain evidence="3">TRa3180A</strain>
    </source>
</reference>
<dbReference type="SMART" id="SM00460">
    <property type="entry name" value="TGc"/>
    <property type="match status" value="1"/>
</dbReference>
<dbReference type="GO" id="GO:0005737">
    <property type="term" value="C:cytoplasm"/>
    <property type="evidence" value="ECO:0007669"/>
    <property type="project" value="TreeGrafter"/>
</dbReference>
<dbReference type="Pfam" id="PF01841">
    <property type="entry name" value="Transglut_core"/>
    <property type="match status" value="1"/>
</dbReference>
<dbReference type="OrthoDB" id="6129702at2759"/>
<feature type="region of interest" description="Disordered" evidence="1">
    <location>
        <begin position="15"/>
        <end position="290"/>
    </location>
</feature>
<evidence type="ECO:0000259" key="2">
    <source>
        <dbReference type="PROSITE" id="PS51352"/>
    </source>
</evidence>
<keyword evidence="4" id="KW-1185">Reference proteome</keyword>
<dbReference type="Gene3D" id="3.10.620.30">
    <property type="match status" value="1"/>
</dbReference>
<dbReference type="SUPFAM" id="SSF54001">
    <property type="entry name" value="Cysteine proteinases"/>
    <property type="match status" value="1"/>
</dbReference>
<dbReference type="InterPro" id="IPR013766">
    <property type="entry name" value="Thioredoxin_domain"/>
</dbReference>
<dbReference type="PANTHER" id="PTHR46333:SF5">
    <property type="entry name" value="TRANSGLUTAMINASE-LIKE DOMAIN-CONTAINING PROTEIN"/>
    <property type="match status" value="1"/>
</dbReference>
<dbReference type="PANTHER" id="PTHR46333">
    <property type="entry name" value="CYTOKINESIS PROTEIN 3"/>
    <property type="match status" value="1"/>
</dbReference>
<proteinExistence type="predicted"/>
<feature type="compositionally biased region" description="Polar residues" evidence="1">
    <location>
        <begin position="19"/>
        <end position="29"/>
    </location>
</feature>
<protein>
    <recommendedName>
        <fullName evidence="2">Thioredoxin domain-containing protein</fullName>
    </recommendedName>
</protein>
<evidence type="ECO:0000313" key="3">
    <source>
        <dbReference type="EMBL" id="KAG9241215.1"/>
    </source>
</evidence>
<gene>
    <name evidence="3" type="ORF">BJ878DRAFT_243326</name>
</gene>
<comment type="caution">
    <text evidence="3">The sequence shown here is derived from an EMBL/GenBank/DDBJ whole genome shotgun (WGS) entry which is preliminary data.</text>
</comment>
<dbReference type="AlphaFoldDB" id="A0A9P8CC39"/>
<evidence type="ECO:0000313" key="4">
    <source>
        <dbReference type="Proteomes" id="UP000887226"/>
    </source>
</evidence>
<dbReference type="InterPro" id="IPR002931">
    <property type="entry name" value="Transglutaminase-like"/>
</dbReference>
<sequence>MADTEEPVFTSLAARRAALNQSQSKQHQTFGRRPPPPVPTSRPNLQARGQTTNNPPIATYGSSVTKTSNNLPNEAKTNLLPPPPVDRDRPASERKTSGPIRNVSPLPGRNDSQKPPALPKRRPQTNGQNGRRGSGSSTFSVSSTLSGLSLGQGSSGTSGSSIGEGRKMPPPLEHAKLPLLPPTRHEREQAEQAANLQRAPLVTTKSAPNCLRGPPPVDRDSMPKLPAKPALPTRPSVPSRTVAEKAEELQSTQPARRLPHIASATRSALTLGFNNKEKKDTSPPVPAFSTRPRREDILMYRPKGPAVQEVGEHDFDRVVMNGNPSLVCFYAPCCKYCKELDPIYQQLGHQFAFARNKLNIVKVDAHKHKSFMRRYDLQGYPSLRWFDGRNETPELYPYGWKLEPFTEWIEEKTGIDVADGATFSATGIPPPVNMKSKPGAAAVNAIFTNSVARLEASTTDSECLVCRDYSEADRVATQYPRKKLPRSGDMISYLADVLCSPFDSLTDKARAIFTWEHHNISYDVKSFFAGTVDYGASAVDVVHSGLAVCGGFAGLYSAIALKAGLECVMVVGHGKGYGYSQMKIGDPVPPRKPTGHAWNAVRIDGGEWKLVDPCWGAGHVTGKSYQPSLNPSMFTMSNDEFGIKHFPENDAYFFREDGGMQTWEDYIVGPVGVEGVELYNSLDKNGISHTNFSPTQKHIAVRSSEVTRIQFSRACEHYDHEIHGAGKSYLFVLHTHGLDGRKDDWIPFENNEYWYWLDIRTADLGAPGQDICVYTVNWVEDKDARGMTAREFLSKKFKIKMGPYDGICKWRLV</sequence>
<accession>A0A9P8CC39</accession>
<dbReference type="InterPro" id="IPR036249">
    <property type="entry name" value="Thioredoxin-like_sf"/>
</dbReference>
<dbReference type="SUPFAM" id="SSF52833">
    <property type="entry name" value="Thioredoxin-like"/>
    <property type="match status" value="1"/>
</dbReference>
<evidence type="ECO:0000256" key="1">
    <source>
        <dbReference type="SAM" id="MobiDB-lite"/>
    </source>
</evidence>
<feature type="compositionally biased region" description="Polar residues" evidence="1">
    <location>
        <begin position="47"/>
        <end position="76"/>
    </location>
</feature>
<feature type="compositionally biased region" description="Basic and acidic residues" evidence="1">
    <location>
        <begin position="85"/>
        <end position="96"/>
    </location>
</feature>
<feature type="domain" description="Thioredoxin" evidence="2">
    <location>
        <begin position="279"/>
        <end position="414"/>
    </location>
</feature>
<dbReference type="Proteomes" id="UP000887226">
    <property type="component" value="Unassembled WGS sequence"/>
</dbReference>
<name>A0A9P8CC39_9HELO</name>
<organism evidence="3 4">
    <name type="scientific">Calycina marina</name>
    <dbReference type="NCBI Taxonomy" id="1763456"/>
    <lineage>
        <taxon>Eukaryota</taxon>
        <taxon>Fungi</taxon>
        <taxon>Dikarya</taxon>
        <taxon>Ascomycota</taxon>
        <taxon>Pezizomycotina</taxon>
        <taxon>Leotiomycetes</taxon>
        <taxon>Helotiales</taxon>
        <taxon>Pezizellaceae</taxon>
        <taxon>Calycina</taxon>
    </lineage>
</organism>
<dbReference type="InterPro" id="IPR038765">
    <property type="entry name" value="Papain-like_cys_pep_sf"/>
</dbReference>
<feature type="compositionally biased region" description="Low complexity" evidence="1">
    <location>
        <begin position="124"/>
        <end position="163"/>
    </location>
</feature>